<gene>
    <name evidence="1" type="ORF">A2008_07675</name>
</gene>
<dbReference type="EMBL" id="MGFH01000244">
    <property type="protein sequence ID" value="OGM01047.1"/>
    <property type="molecule type" value="Genomic_DNA"/>
</dbReference>
<accession>A0A1F7WET7</accession>
<comment type="caution">
    <text evidence="1">The sequence shown here is derived from an EMBL/GenBank/DDBJ whole genome shotgun (WGS) entry which is preliminary data.</text>
</comment>
<proteinExistence type="predicted"/>
<dbReference type="AlphaFoldDB" id="A0A1F7WET7"/>
<protein>
    <submittedName>
        <fullName evidence="1">Uncharacterized protein</fullName>
    </submittedName>
</protein>
<sequence>MAKRRGRYGRPLKNRVFLAFTLILFLTAGFFFTGAAYASQEASLIKGPAGLNLSAIYEGRFNIVDPGDSTGRHAIFNIVWLDVNKIDTGGVNIFARAKALGFEGDSYVKQHSGINELEALTVNEAYINRSSKNYDFNFGMFHDRVNAARPEPLFDIKDVTYGFDLMNPIRDKKAKGNFYYRKNLKEKYGAFVNYQFNVDYASSLKSYGADYAGFSIRRAFNDMRDYLIIDYAGAESREVSFRAGYRNNKFNFLSPFVQFRSGAAVKIGRSIAGCKITRLTAELLSNSTSDGYYLLKRNAADLISGNVIFFYQKYVGALKIESLLNDRFNTSLSLESYFAIKPQFGREDGLTEDIGKLRTYKMAARSHYGKATVETAILSTSNDDGSYLLTEKLNLRLRVLYPF</sequence>
<evidence type="ECO:0000313" key="2">
    <source>
        <dbReference type="Proteomes" id="UP000178735"/>
    </source>
</evidence>
<evidence type="ECO:0000313" key="1">
    <source>
        <dbReference type="EMBL" id="OGM01047.1"/>
    </source>
</evidence>
<organism evidence="1 2">
    <name type="scientific">Candidatus Wallbacteria bacterium GWC2_49_35</name>
    <dbReference type="NCBI Taxonomy" id="1817813"/>
    <lineage>
        <taxon>Bacteria</taxon>
        <taxon>Candidatus Walliibacteriota</taxon>
    </lineage>
</organism>
<reference evidence="1 2" key="1">
    <citation type="journal article" date="2016" name="Nat. Commun.">
        <title>Thousands of microbial genomes shed light on interconnected biogeochemical processes in an aquifer system.</title>
        <authorList>
            <person name="Anantharaman K."/>
            <person name="Brown C.T."/>
            <person name="Hug L.A."/>
            <person name="Sharon I."/>
            <person name="Castelle C.J."/>
            <person name="Probst A.J."/>
            <person name="Thomas B.C."/>
            <person name="Singh A."/>
            <person name="Wilkins M.J."/>
            <person name="Karaoz U."/>
            <person name="Brodie E.L."/>
            <person name="Williams K.H."/>
            <person name="Hubbard S.S."/>
            <person name="Banfield J.F."/>
        </authorList>
    </citation>
    <scope>NUCLEOTIDE SEQUENCE [LARGE SCALE GENOMIC DNA]</scope>
</reference>
<name>A0A1F7WET7_9BACT</name>
<dbReference type="Proteomes" id="UP000178735">
    <property type="component" value="Unassembled WGS sequence"/>
</dbReference>